<dbReference type="Proteomes" id="UP001500936">
    <property type="component" value="Unassembled WGS sequence"/>
</dbReference>
<dbReference type="Pfam" id="PF08665">
    <property type="entry name" value="PglZ"/>
    <property type="match status" value="1"/>
</dbReference>
<gene>
    <name evidence="1" type="ORF">GCM10023187_10280</name>
</gene>
<accession>A0ABP8K0U4</accession>
<dbReference type="RefSeq" id="WP_345264621.1">
    <property type="nucleotide sequence ID" value="NZ_BAABHB010000002.1"/>
</dbReference>
<dbReference type="SUPFAM" id="SSF53649">
    <property type="entry name" value="Alkaline phosphatase-like"/>
    <property type="match status" value="1"/>
</dbReference>
<proteinExistence type="predicted"/>
<evidence type="ECO:0008006" key="3">
    <source>
        <dbReference type="Google" id="ProtNLM"/>
    </source>
</evidence>
<organism evidence="1 2">
    <name type="scientific">Nibrella viscosa</name>
    <dbReference type="NCBI Taxonomy" id="1084524"/>
    <lineage>
        <taxon>Bacteria</taxon>
        <taxon>Pseudomonadati</taxon>
        <taxon>Bacteroidota</taxon>
        <taxon>Cytophagia</taxon>
        <taxon>Cytophagales</taxon>
        <taxon>Spirosomataceae</taxon>
        <taxon>Nibrella</taxon>
    </lineage>
</organism>
<dbReference type="EMBL" id="BAABHB010000002">
    <property type="protein sequence ID" value="GAA4399015.1"/>
    <property type="molecule type" value="Genomic_DNA"/>
</dbReference>
<dbReference type="NCBIfam" id="TIGR02687">
    <property type="entry name" value="BREX-1 system phosphatase PglZ type A"/>
    <property type="match status" value="1"/>
</dbReference>
<evidence type="ECO:0000313" key="1">
    <source>
        <dbReference type="EMBL" id="GAA4399015.1"/>
    </source>
</evidence>
<comment type="caution">
    <text evidence="1">The sequence shown here is derived from an EMBL/GenBank/DDBJ whole genome shotgun (WGS) entry which is preliminary data.</text>
</comment>
<name>A0ABP8K0U4_9BACT</name>
<reference evidence="2" key="1">
    <citation type="journal article" date="2019" name="Int. J. Syst. Evol. Microbiol.">
        <title>The Global Catalogue of Microorganisms (GCM) 10K type strain sequencing project: providing services to taxonomists for standard genome sequencing and annotation.</title>
        <authorList>
            <consortium name="The Broad Institute Genomics Platform"/>
            <consortium name="The Broad Institute Genome Sequencing Center for Infectious Disease"/>
            <person name="Wu L."/>
            <person name="Ma J."/>
        </authorList>
    </citation>
    <scope>NUCLEOTIDE SEQUENCE [LARGE SCALE GENOMIC DNA]</scope>
    <source>
        <strain evidence="2">JCM 17925</strain>
    </source>
</reference>
<dbReference type="InterPro" id="IPR017850">
    <property type="entry name" value="Alkaline_phosphatase_core_sf"/>
</dbReference>
<keyword evidence="2" id="KW-1185">Reference proteome</keyword>
<protein>
    <recommendedName>
        <fullName evidence="3">TIGR02687 family protein</fullName>
    </recommendedName>
</protein>
<sequence>MSDLRQKIEHHFRQRPHHRVLFFFDPQRSSTDEVTALQSDAFEVLTLGPLRPYFGLKVALESRPAAAPPVLVYCPGLETPRTDADKAAFALLDLLVANDELRLDKVAEFMATYTLQSHQRELVERYRDELLRRDTQSLLQNVLKPDAFDETAVQHGLVARLMGFKQWPDNNTLLARLLTDRRHADDQEKYLTRLRQLGLDEYLRRRLADVFFDGPLTEPITGGLVQQLVLRLKYNLMVQPLPTENEPYPTLRVHRSDALSRMHILQDKMGTEALETLLTELGDAVREDNLVTRYGTDASYGYYTPQLRERVLQQVLTDYSYQPDKSLQTLDKLLATVSAGHTQRLLLQTVQFGIQLLTGIGNIPSYRLDTPEDYIRQYERTFSRIDTLYRWFVQTRRDWYAQASSDAEGADNVAEWLEPFEKQGHDRYDRFLLELNREWLACLRERRYDLRSLNVPKQYEFYRRHIRDANQKVAVIIADGLRYEIARELLDELNQDTKTQASLGLMLTGIPSTTRLGMANLLPHNGLQFDGQYVSISGQRTEGLDAREAILKAANPRSRAVDFRQLEGMRREDIRELFREEVVYVYHNLIDYTGDKRDSEGDTFKAVRESLNDLKRLIKQLHSQYNVAKVLLTADHGFVYQHLSPDEPALEKSPDVAARQEHNRYVIADDSKPLTVGHTFPMASTTALAGVTAQVYTPEGVNRYRRQGSGMRYVHGGGSLQEVLVPLLETSRKRGEGIGQKVSVRLVRDDLAILANQVKVLLLQEQRVSANERAKTVAVGLYVGNELASNRVELLFDSVAENPSGRIRECTLHLTGNLPPQRQYTLRITDVADELNPLLERPVQNKTIIERDF</sequence>
<evidence type="ECO:0000313" key="2">
    <source>
        <dbReference type="Proteomes" id="UP001500936"/>
    </source>
</evidence>
<dbReference type="InterPro" id="IPR014060">
    <property type="entry name" value="PglZ"/>
</dbReference>